<dbReference type="Pfam" id="PF14689">
    <property type="entry name" value="SPOB_a"/>
    <property type="match status" value="1"/>
</dbReference>
<dbReference type="PRINTS" id="PR00344">
    <property type="entry name" value="BCTRLSENSOR"/>
</dbReference>
<dbReference type="GO" id="GO:0005524">
    <property type="term" value="F:ATP binding"/>
    <property type="evidence" value="ECO:0007669"/>
    <property type="project" value="UniProtKB-KW"/>
</dbReference>
<keyword evidence="8" id="KW-0547">Nucleotide-binding</keyword>
<dbReference type="InterPro" id="IPR029151">
    <property type="entry name" value="Sensor-like_sf"/>
</dbReference>
<dbReference type="Pfam" id="PF17203">
    <property type="entry name" value="sCache_3_2"/>
    <property type="match status" value="1"/>
</dbReference>
<dbReference type="PANTHER" id="PTHR43547">
    <property type="entry name" value="TWO-COMPONENT HISTIDINE KINASE"/>
    <property type="match status" value="1"/>
</dbReference>
<evidence type="ECO:0000256" key="7">
    <source>
        <dbReference type="ARBA" id="ARBA00022692"/>
    </source>
</evidence>
<evidence type="ECO:0000256" key="11">
    <source>
        <dbReference type="ARBA" id="ARBA00022989"/>
    </source>
</evidence>
<feature type="transmembrane region" description="Helical" evidence="14">
    <location>
        <begin position="171"/>
        <end position="190"/>
    </location>
</feature>
<evidence type="ECO:0000256" key="6">
    <source>
        <dbReference type="ARBA" id="ARBA00022679"/>
    </source>
</evidence>
<name>A0ABW2C6C8_9PSEU</name>
<dbReference type="Gene3D" id="3.30.450.20">
    <property type="entry name" value="PAS domain"/>
    <property type="match status" value="2"/>
</dbReference>
<comment type="caution">
    <text evidence="16">The sequence shown here is derived from an EMBL/GenBank/DDBJ whole genome shotgun (WGS) entry which is preliminary data.</text>
</comment>
<dbReference type="EC" id="2.7.13.3" evidence="3"/>
<accession>A0ABW2C6C8</accession>
<dbReference type="SUPFAM" id="SSF103190">
    <property type="entry name" value="Sensory domain-like"/>
    <property type="match status" value="1"/>
</dbReference>
<evidence type="ECO:0000313" key="16">
    <source>
        <dbReference type="EMBL" id="MFC6870638.1"/>
    </source>
</evidence>
<dbReference type="EMBL" id="JBHSXX010000001">
    <property type="protein sequence ID" value="MFC6870638.1"/>
    <property type="molecule type" value="Genomic_DNA"/>
</dbReference>
<keyword evidence="4" id="KW-1003">Cell membrane</keyword>
<comment type="catalytic activity">
    <reaction evidence="1">
        <text>ATP + protein L-histidine = ADP + protein N-phospho-L-histidine.</text>
        <dbReference type="EC" id="2.7.13.3"/>
    </reaction>
</comment>
<keyword evidence="5" id="KW-0597">Phosphoprotein</keyword>
<dbReference type="PANTHER" id="PTHR43547:SF10">
    <property type="entry name" value="SENSOR HISTIDINE KINASE DCUS"/>
    <property type="match status" value="1"/>
</dbReference>
<protein>
    <recommendedName>
        <fullName evidence="3">histidine kinase</fullName>
        <ecNumber evidence="3">2.7.13.3</ecNumber>
    </recommendedName>
</protein>
<dbReference type="InterPro" id="IPR033463">
    <property type="entry name" value="sCache_3"/>
</dbReference>
<keyword evidence="6" id="KW-0808">Transferase</keyword>
<evidence type="ECO:0000256" key="5">
    <source>
        <dbReference type="ARBA" id="ARBA00022553"/>
    </source>
</evidence>
<evidence type="ECO:0000256" key="13">
    <source>
        <dbReference type="ARBA" id="ARBA00023136"/>
    </source>
</evidence>
<evidence type="ECO:0000256" key="10">
    <source>
        <dbReference type="ARBA" id="ARBA00022840"/>
    </source>
</evidence>
<dbReference type="SUPFAM" id="SSF55874">
    <property type="entry name" value="ATPase domain of HSP90 chaperone/DNA topoisomerase II/histidine kinase"/>
    <property type="match status" value="1"/>
</dbReference>
<keyword evidence="12" id="KW-0902">Two-component regulatory system</keyword>
<proteinExistence type="predicted"/>
<dbReference type="InterPro" id="IPR004358">
    <property type="entry name" value="Sig_transdc_His_kin-like_C"/>
</dbReference>
<evidence type="ECO:0000256" key="14">
    <source>
        <dbReference type="SAM" id="Phobius"/>
    </source>
</evidence>
<gene>
    <name evidence="16" type="ORF">ACFQGD_26250</name>
</gene>
<evidence type="ECO:0000256" key="8">
    <source>
        <dbReference type="ARBA" id="ARBA00022741"/>
    </source>
</evidence>
<keyword evidence="10 16" id="KW-0067">ATP-binding</keyword>
<dbReference type="Pfam" id="PF02518">
    <property type="entry name" value="HATPase_c"/>
    <property type="match status" value="1"/>
</dbReference>
<evidence type="ECO:0000259" key="15">
    <source>
        <dbReference type="PROSITE" id="PS50109"/>
    </source>
</evidence>
<evidence type="ECO:0000256" key="2">
    <source>
        <dbReference type="ARBA" id="ARBA00004651"/>
    </source>
</evidence>
<dbReference type="InterPro" id="IPR036890">
    <property type="entry name" value="HATPase_C_sf"/>
</dbReference>
<keyword evidence="17" id="KW-1185">Reference proteome</keyword>
<organism evidence="16 17">
    <name type="scientific">Haloechinothrix salitolerans</name>
    <dbReference type="NCBI Taxonomy" id="926830"/>
    <lineage>
        <taxon>Bacteria</taxon>
        <taxon>Bacillati</taxon>
        <taxon>Actinomycetota</taxon>
        <taxon>Actinomycetes</taxon>
        <taxon>Pseudonocardiales</taxon>
        <taxon>Pseudonocardiaceae</taxon>
        <taxon>Haloechinothrix</taxon>
    </lineage>
</organism>
<dbReference type="InterPro" id="IPR003594">
    <property type="entry name" value="HATPase_dom"/>
</dbReference>
<dbReference type="Gene3D" id="1.10.287.130">
    <property type="match status" value="1"/>
</dbReference>
<evidence type="ECO:0000256" key="12">
    <source>
        <dbReference type="ARBA" id="ARBA00023012"/>
    </source>
</evidence>
<keyword evidence="13 14" id="KW-0472">Membrane</keyword>
<keyword evidence="11 14" id="KW-1133">Transmembrane helix</keyword>
<evidence type="ECO:0000256" key="3">
    <source>
        <dbReference type="ARBA" id="ARBA00012438"/>
    </source>
</evidence>
<comment type="subcellular location">
    <subcellularLocation>
        <location evidence="2">Cell membrane</location>
        <topology evidence="2">Multi-pass membrane protein</topology>
    </subcellularLocation>
</comment>
<dbReference type="PROSITE" id="PS50109">
    <property type="entry name" value="HIS_KIN"/>
    <property type="match status" value="1"/>
</dbReference>
<dbReference type="Gene3D" id="3.30.565.10">
    <property type="entry name" value="Histidine kinase-like ATPase, C-terminal domain"/>
    <property type="match status" value="1"/>
</dbReference>
<reference evidence="17" key="1">
    <citation type="journal article" date="2019" name="Int. J. Syst. Evol. Microbiol.">
        <title>The Global Catalogue of Microorganisms (GCM) 10K type strain sequencing project: providing services to taxonomists for standard genome sequencing and annotation.</title>
        <authorList>
            <consortium name="The Broad Institute Genomics Platform"/>
            <consortium name="The Broad Institute Genome Sequencing Center for Infectious Disease"/>
            <person name="Wu L."/>
            <person name="Ma J."/>
        </authorList>
    </citation>
    <scope>NUCLEOTIDE SEQUENCE [LARGE SCALE GENOMIC DNA]</scope>
    <source>
        <strain evidence="17">KCTC 32255</strain>
    </source>
</reference>
<dbReference type="Proteomes" id="UP001596337">
    <property type="component" value="Unassembled WGS sequence"/>
</dbReference>
<evidence type="ECO:0000256" key="4">
    <source>
        <dbReference type="ARBA" id="ARBA00022475"/>
    </source>
</evidence>
<dbReference type="RefSeq" id="WP_345404908.1">
    <property type="nucleotide sequence ID" value="NZ_BAABLA010000119.1"/>
</dbReference>
<keyword evidence="7 14" id="KW-0812">Transmembrane</keyword>
<keyword evidence="9" id="KW-0418">Kinase</keyword>
<dbReference type="InterPro" id="IPR016120">
    <property type="entry name" value="Sig_transdc_His_kin_SpoOB"/>
</dbReference>
<dbReference type="InterPro" id="IPR039506">
    <property type="entry name" value="SPOB_a"/>
</dbReference>
<dbReference type="InterPro" id="IPR005467">
    <property type="entry name" value="His_kinase_dom"/>
</dbReference>
<feature type="domain" description="Histidine kinase" evidence="15">
    <location>
        <begin position="418"/>
        <end position="525"/>
    </location>
</feature>
<evidence type="ECO:0000313" key="17">
    <source>
        <dbReference type="Proteomes" id="UP001596337"/>
    </source>
</evidence>
<dbReference type="SMART" id="SM00387">
    <property type="entry name" value="HATPase_c"/>
    <property type="match status" value="1"/>
</dbReference>
<evidence type="ECO:0000256" key="9">
    <source>
        <dbReference type="ARBA" id="ARBA00022777"/>
    </source>
</evidence>
<dbReference type="SUPFAM" id="SSF55890">
    <property type="entry name" value="Sporulation response regulatory protein Spo0B"/>
    <property type="match status" value="1"/>
</dbReference>
<sequence>MRPRLTLAGQLLALQLTIIVLVLIAVTGVSLAQFDIGFRQSESQRMRAIAETGASTEAIRVALTDTSKQGILPPAADRLRALSGADYVVITDADRRILASPNPTAIGDRLDLADSPVLSGQAWTGMTTADGHRFVTAHVPVVASAAVVGVVATGRRYPPLGERLITAAPSLLVYLGVAGVLGVAGSLLLARRVKRQTLGLEPVEITRLVEHREAMLHGIKEGVIGLDTENRVTLISDAAIPLLGLPSRARGRRLEDLAIPPGLYDALTEDSGDGDRIVAIGDRIVTLNRMPLVTDGEPVGSVTTMRDRTDLIALRNELDVTRTTTEALRAQAHEFSNQLHAIAGLLELQEYDEVRHYVSRVSGTRAELSHEVTSRVADPSVAALLIAKGSLATEQGCTLRVHDDTSLGPLDEDLSADLVTVVGNLVDNGLEAARPGVVEVQLTESENDVAIRVRDSGAGVPDELREKIFQRGFSTKDGVGTDGRGFGLALIRVICERRGGRLTVESPGEGSSWGTEFVARLPRATGGGRA</sequence>
<evidence type="ECO:0000256" key="1">
    <source>
        <dbReference type="ARBA" id="ARBA00000085"/>
    </source>
</evidence>